<dbReference type="STRING" id="45286.A0A0X8HWA0"/>
<dbReference type="OrthoDB" id="4033270at2759"/>
<evidence type="ECO:0000313" key="2">
    <source>
        <dbReference type="Proteomes" id="UP000243052"/>
    </source>
</evidence>
<dbReference type="AlphaFoldDB" id="A0A0X8HWA0"/>
<proteinExistence type="predicted"/>
<reference evidence="1 2" key="1">
    <citation type="submission" date="2016-01" db="EMBL/GenBank/DDBJ databases">
        <title>Genome sequence of the yeast Holleya sinecauda.</title>
        <authorList>
            <person name="Dietrich F.S."/>
        </authorList>
    </citation>
    <scope>NUCLEOTIDE SEQUENCE [LARGE SCALE GENOMIC DNA]</scope>
    <source>
        <strain evidence="1 2">ATCC 58844</strain>
    </source>
</reference>
<accession>A0A0X8HWA0</accession>
<dbReference type="Pfam" id="PF17335">
    <property type="entry name" value="IES5"/>
    <property type="match status" value="1"/>
</dbReference>
<dbReference type="InterPro" id="IPR020366">
    <property type="entry name" value="Ies5"/>
</dbReference>
<evidence type="ECO:0000313" key="1">
    <source>
        <dbReference type="EMBL" id="AMD22645.1"/>
    </source>
</evidence>
<dbReference type="GeneID" id="28726006"/>
<organism evidence="1 2">
    <name type="scientific">Eremothecium sinecaudum</name>
    <dbReference type="NCBI Taxonomy" id="45286"/>
    <lineage>
        <taxon>Eukaryota</taxon>
        <taxon>Fungi</taxon>
        <taxon>Dikarya</taxon>
        <taxon>Ascomycota</taxon>
        <taxon>Saccharomycotina</taxon>
        <taxon>Saccharomycetes</taxon>
        <taxon>Saccharomycetales</taxon>
        <taxon>Saccharomycetaceae</taxon>
        <taxon>Eremothecium</taxon>
    </lineage>
</organism>
<keyword evidence="2" id="KW-1185">Reference proteome</keyword>
<sequence>MSFEQEYNKLVSRRDELQKQEITLRREFTILLRKIASITAVLDTLEDEHNWETKNLLDRTITKVPELRAIAESLEALDELPPEQVEIPEKLMHSYELFKNTPLLYKDSPNLV</sequence>
<dbReference type="RefSeq" id="XP_017989641.1">
    <property type="nucleotide sequence ID" value="XM_018134087.1"/>
</dbReference>
<dbReference type="EMBL" id="CP014248">
    <property type="protein sequence ID" value="AMD22645.1"/>
    <property type="molecule type" value="Genomic_DNA"/>
</dbReference>
<dbReference type="Proteomes" id="UP000243052">
    <property type="component" value="Chromosome viii"/>
</dbReference>
<name>A0A0X8HWA0_9SACH</name>
<dbReference type="GO" id="GO:0031011">
    <property type="term" value="C:Ino80 complex"/>
    <property type="evidence" value="ECO:0007669"/>
    <property type="project" value="InterPro"/>
</dbReference>
<gene>
    <name evidence="1" type="ORF">AW171_hschr84696</name>
</gene>
<protein>
    <submittedName>
        <fullName evidence="1">HHL125Cp</fullName>
    </submittedName>
</protein>